<dbReference type="GO" id="GO:0006396">
    <property type="term" value="P:RNA processing"/>
    <property type="evidence" value="ECO:0007669"/>
    <property type="project" value="InterPro"/>
</dbReference>
<evidence type="ECO:0000256" key="1">
    <source>
        <dbReference type="ARBA" id="ARBA00004173"/>
    </source>
</evidence>
<dbReference type="AlphaFoldDB" id="A0A0N5AVV1"/>
<evidence type="ECO:0000256" key="3">
    <source>
        <dbReference type="ARBA" id="ARBA00022980"/>
    </source>
</evidence>
<dbReference type="GO" id="GO:0005840">
    <property type="term" value="C:ribosome"/>
    <property type="evidence" value="ECO:0007669"/>
    <property type="project" value="UniProtKB-KW"/>
</dbReference>
<evidence type="ECO:0000256" key="7">
    <source>
        <dbReference type="ARBA" id="ARBA00035187"/>
    </source>
</evidence>
<comment type="subcellular location">
    <subcellularLocation>
        <location evidence="1">Mitochondrion</location>
    </subcellularLocation>
</comment>
<dbReference type="InterPro" id="IPR036389">
    <property type="entry name" value="RNase_III_sf"/>
</dbReference>
<evidence type="ECO:0000259" key="9">
    <source>
        <dbReference type="Pfam" id="PF22935"/>
    </source>
</evidence>
<dbReference type="GO" id="GO:0004525">
    <property type="term" value="F:ribonuclease III activity"/>
    <property type="evidence" value="ECO:0007669"/>
    <property type="project" value="InterPro"/>
</dbReference>
<dbReference type="Proteomes" id="UP000046393">
    <property type="component" value="Unplaced"/>
</dbReference>
<dbReference type="Gene3D" id="3.30.160.20">
    <property type="match status" value="1"/>
</dbReference>
<dbReference type="GO" id="GO:0003725">
    <property type="term" value="F:double-stranded RNA binding"/>
    <property type="evidence" value="ECO:0007669"/>
    <property type="project" value="InterPro"/>
</dbReference>
<dbReference type="Pfam" id="PF22935">
    <property type="entry name" value="RM44_endonuclase"/>
    <property type="match status" value="1"/>
</dbReference>
<dbReference type="GO" id="GO:1990904">
    <property type="term" value="C:ribonucleoprotein complex"/>
    <property type="evidence" value="ECO:0007669"/>
    <property type="project" value="UniProtKB-KW"/>
</dbReference>
<dbReference type="InterPro" id="IPR044444">
    <property type="entry name" value="Ribosomal_mL44_DSRM_metazoa"/>
</dbReference>
<dbReference type="Pfam" id="PF22892">
    <property type="entry name" value="DSRM_MRPL44"/>
    <property type="match status" value="1"/>
</dbReference>
<evidence type="ECO:0000259" key="8">
    <source>
        <dbReference type="Pfam" id="PF22892"/>
    </source>
</evidence>
<dbReference type="GO" id="GO:0005739">
    <property type="term" value="C:mitochondrion"/>
    <property type="evidence" value="ECO:0007669"/>
    <property type="project" value="UniProtKB-SubCell"/>
</dbReference>
<evidence type="ECO:0000313" key="11">
    <source>
        <dbReference type="WBParaSite" id="SMUV_0000902901-mRNA-1"/>
    </source>
</evidence>
<evidence type="ECO:0000256" key="6">
    <source>
        <dbReference type="ARBA" id="ARBA00024034"/>
    </source>
</evidence>
<accession>A0A0N5AVV1</accession>
<dbReference type="Gene3D" id="1.10.1520.10">
    <property type="entry name" value="Ribonuclease III domain"/>
    <property type="match status" value="1"/>
</dbReference>
<dbReference type="SUPFAM" id="SSF69065">
    <property type="entry name" value="RNase III domain-like"/>
    <property type="match status" value="1"/>
</dbReference>
<dbReference type="STRING" id="451379.A0A0N5AVV1"/>
<dbReference type="InterPro" id="IPR055189">
    <property type="entry name" value="RM44_endonuclase"/>
</dbReference>
<feature type="domain" description="Large ribosomal subunit protein mL44 endonuclease" evidence="9">
    <location>
        <begin position="58"/>
        <end position="189"/>
    </location>
</feature>
<dbReference type="WBParaSite" id="SMUV_0000902901-mRNA-1">
    <property type="protein sequence ID" value="SMUV_0000902901-mRNA-1"/>
    <property type="gene ID" value="SMUV_0000902901"/>
</dbReference>
<keyword evidence="4" id="KW-0496">Mitochondrion</keyword>
<keyword evidence="10" id="KW-1185">Reference proteome</keyword>
<keyword evidence="2" id="KW-0809">Transit peptide</keyword>
<sequence>MFSYTRFNVVYFLVKDSHSMQRSLRTRWEQGYLKDLYHRRVLCGAEPLIHRSAYPNWNYDTEIFAFSHRIGSPETSGNCIIKALTDKSFYARADVVENTVGAQPNEECCEDNSELIEKGFVVVLLTGYLRYALPAAPEEMIEAIAKKLTSEVALSQIAKSLGFKHIIRTAEFPPNSTSLANSFKALLAVINRKRAEALAMNTVLPRILDVDFIEVLSLKDPLGVVIDICHSEGIEEVEPRILHSAGVTTAEPIYLVGIFGDGKLIGKGPGETVGVAVHMAAWNTLLKKWQLTDEFVIPLGSRVHDIRLQDFQSPNYYLKEKCSTDKILEQICLLVCTMAVGIPFRKRLRHKFSRGSIHRRDLHRMLKPKPFTVS</sequence>
<evidence type="ECO:0000256" key="5">
    <source>
        <dbReference type="ARBA" id="ARBA00023274"/>
    </source>
</evidence>
<reference evidence="11" key="1">
    <citation type="submission" date="2017-02" db="UniProtKB">
        <authorList>
            <consortium name="WormBaseParasite"/>
        </authorList>
    </citation>
    <scope>IDENTIFICATION</scope>
</reference>
<proteinExistence type="inferred from homology"/>
<keyword evidence="3" id="KW-0689">Ribosomal protein</keyword>
<evidence type="ECO:0000256" key="4">
    <source>
        <dbReference type="ARBA" id="ARBA00023128"/>
    </source>
</evidence>
<name>A0A0N5AVV1_9BILA</name>
<evidence type="ECO:0000313" key="10">
    <source>
        <dbReference type="Proteomes" id="UP000046393"/>
    </source>
</evidence>
<evidence type="ECO:0000256" key="2">
    <source>
        <dbReference type="ARBA" id="ARBA00022946"/>
    </source>
</evidence>
<comment type="similarity">
    <text evidence="6">Belongs to the ribonuclease III family. Mitochondrion-specific ribosomal protein mL44 subfamily.</text>
</comment>
<feature type="domain" description="Large ribosomal subunit protein mL44 dsRNA binding" evidence="8">
    <location>
        <begin position="217"/>
        <end position="322"/>
    </location>
</feature>
<protein>
    <recommendedName>
        <fullName evidence="7">Large ribosomal subunit protein mL44</fullName>
    </recommendedName>
</protein>
<organism evidence="10 11">
    <name type="scientific">Syphacia muris</name>
    <dbReference type="NCBI Taxonomy" id="451379"/>
    <lineage>
        <taxon>Eukaryota</taxon>
        <taxon>Metazoa</taxon>
        <taxon>Ecdysozoa</taxon>
        <taxon>Nematoda</taxon>
        <taxon>Chromadorea</taxon>
        <taxon>Rhabditida</taxon>
        <taxon>Spirurina</taxon>
        <taxon>Oxyuridomorpha</taxon>
        <taxon>Oxyuroidea</taxon>
        <taxon>Oxyuridae</taxon>
        <taxon>Syphacia</taxon>
    </lineage>
</organism>
<keyword evidence="5" id="KW-0687">Ribonucleoprotein</keyword>